<protein>
    <submittedName>
        <fullName evidence="4">Uncharacterized protein</fullName>
    </submittedName>
</protein>
<proteinExistence type="predicted"/>
<feature type="region of interest" description="Disordered" evidence="1">
    <location>
        <begin position="461"/>
        <end position="489"/>
    </location>
</feature>
<feature type="region of interest" description="Disordered" evidence="1">
    <location>
        <begin position="580"/>
        <end position="599"/>
    </location>
</feature>
<feature type="chain" id="PRO_5042252950" evidence="3">
    <location>
        <begin position="20"/>
        <end position="689"/>
    </location>
</feature>
<evidence type="ECO:0000256" key="1">
    <source>
        <dbReference type="SAM" id="MobiDB-lite"/>
    </source>
</evidence>
<evidence type="ECO:0000313" key="5">
    <source>
        <dbReference type="Proteomes" id="UP001222932"/>
    </source>
</evidence>
<feature type="region of interest" description="Disordered" evidence="1">
    <location>
        <begin position="356"/>
        <end position="383"/>
    </location>
</feature>
<dbReference type="EMBL" id="BTCM01000001">
    <property type="protein sequence ID" value="GMK54810.1"/>
    <property type="molecule type" value="Genomic_DNA"/>
</dbReference>
<keyword evidence="2" id="KW-1133">Transmembrane helix</keyword>
<evidence type="ECO:0000256" key="2">
    <source>
        <dbReference type="SAM" id="Phobius"/>
    </source>
</evidence>
<feature type="signal peptide" evidence="3">
    <location>
        <begin position="1"/>
        <end position="19"/>
    </location>
</feature>
<reference evidence="4" key="2">
    <citation type="submission" date="2023-06" db="EMBL/GenBank/DDBJ databases">
        <authorList>
            <person name="Kobayashi Y."/>
            <person name="Kayamori A."/>
            <person name="Aoki K."/>
            <person name="Shiwa Y."/>
            <person name="Fujita N."/>
            <person name="Sugita T."/>
            <person name="Iwasaki W."/>
            <person name="Tanaka N."/>
            <person name="Takashima M."/>
        </authorList>
    </citation>
    <scope>NUCLEOTIDE SEQUENCE</scope>
    <source>
        <strain evidence="4">HIS016</strain>
    </source>
</reference>
<feature type="compositionally biased region" description="Low complexity" evidence="1">
    <location>
        <begin position="356"/>
        <end position="374"/>
    </location>
</feature>
<feature type="compositionally biased region" description="Low complexity" evidence="1">
    <location>
        <begin position="510"/>
        <end position="525"/>
    </location>
</feature>
<accession>A0AAD3TQ67</accession>
<name>A0AAD3TQ67_9TREE</name>
<evidence type="ECO:0000256" key="3">
    <source>
        <dbReference type="SAM" id="SignalP"/>
    </source>
</evidence>
<dbReference type="Proteomes" id="UP001222932">
    <property type="component" value="Unassembled WGS sequence"/>
</dbReference>
<keyword evidence="2" id="KW-0472">Membrane</keyword>
<keyword evidence="5" id="KW-1185">Reference proteome</keyword>
<keyword evidence="2" id="KW-0812">Transmembrane</keyword>
<gene>
    <name evidence="4" type="ORF">CspeluHIS016_0113960</name>
</gene>
<dbReference type="AlphaFoldDB" id="A0AAD3TQ67"/>
<organism evidence="4 5">
    <name type="scientific">Cutaneotrichosporon spelunceum</name>
    <dbReference type="NCBI Taxonomy" id="1672016"/>
    <lineage>
        <taxon>Eukaryota</taxon>
        <taxon>Fungi</taxon>
        <taxon>Dikarya</taxon>
        <taxon>Basidiomycota</taxon>
        <taxon>Agaricomycotina</taxon>
        <taxon>Tremellomycetes</taxon>
        <taxon>Trichosporonales</taxon>
        <taxon>Trichosporonaceae</taxon>
        <taxon>Cutaneotrichosporon</taxon>
    </lineage>
</organism>
<evidence type="ECO:0000313" key="4">
    <source>
        <dbReference type="EMBL" id="GMK54810.1"/>
    </source>
</evidence>
<feature type="region of interest" description="Disordered" evidence="1">
    <location>
        <begin position="627"/>
        <end position="652"/>
    </location>
</feature>
<comment type="caution">
    <text evidence="4">The sequence shown here is derived from an EMBL/GenBank/DDBJ whole genome shotgun (WGS) entry which is preliminary data.</text>
</comment>
<feature type="region of interest" description="Disordered" evidence="1">
    <location>
        <begin position="508"/>
        <end position="546"/>
    </location>
</feature>
<reference evidence="4" key="1">
    <citation type="journal article" date="2023" name="BMC Genomics">
        <title>Chromosome-level genome assemblies of Cutaneotrichosporon spp. (Trichosporonales, Basidiomycota) reveal imbalanced evolution between nucleotide sequences and chromosome synteny.</title>
        <authorList>
            <person name="Kobayashi Y."/>
            <person name="Kayamori A."/>
            <person name="Aoki K."/>
            <person name="Shiwa Y."/>
            <person name="Matsutani M."/>
            <person name="Fujita N."/>
            <person name="Sugita T."/>
            <person name="Iwasaki W."/>
            <person name="Tanaka N."/>
            <person name="Takashima M."/>
        </authorList>
    </citation>
    <scope>NUCLEOTIDE SEQUENCE</scope>
    <source>
        <strain evidence="4">HIS016</strain>
    </source>
</reference>
<feature type="region of interest" description="Disordered" evidence="1">
    <location>
        <begin position="667"/>
        <end position="689"/>
    </location>
</feature>
<sequence length="689" mass="73091">MLIPPGVIILGMAATMTQASHHLCSHPDGQHGLPHALTRRRSLSSTFPILSPRALPNITFNYTLTDMDTILTYTPSSSGPSAAQTWENTFSDSPKPSVPGRSIFGRGSSLHTTSMPGSTVAFNFYGDAVYVHGNASMSARIRLTTDGANADFVPATLNETDSIAWAEVQEGWHDVMLSVLDGEVSLAKVIVRTGMRTQAPNFDAAKTREELFLIGSGEGTRNPLYSMSGKWDASFQVGGDDSTPQQPLSVLNGKPGASFTVRVPDNTSYLLLNGTSQPLLSYYTVGLSPPVPGSLPEAMFNAQQGFCNGVNFFMAPLEPEIQYTLAFNVSGNVLTGPVGVHSMKFWSALWTNDTTNPNPSSSSASPGASGSPSPSHAPTDSRKGGGISLAGAVAIGVVAGVVVFAGLFAFWFLYRQRQKKIHRKSEDNRFAVDEIIDPEGPPYYRENTVNGLTLQGMGSVASSGPSVHLDPYPYDPAGREPSDAAGDTLSQTHPLAVSAVPLSPVGAPLSTTTVAGGTAAGSTVGPRSERAPHTRHGSNNRLAVATLSPEEEEILADPGPARPQAFGPSTVAEKRAMQAAARRPRARTMSRPGEQEVDAGRVALPDTVPPVYDPSWAGDYASSLASRSRANSLTGGPVEADRRVSRASMGSNDLARIASLGNVAGMLERELEREQGERGEREEYEEDRR</sequence>
<feature type="transmembrane region" description="Helical" evidence="2">
    <location>
        <begin position="389"/>
        <end position="414"/>
    </location>
</feature>
<keyword evidence="3" id="KW-0732">Signal</keyword>